<dbReference type="Pfam" id="PF00078">
    <property type="entry name" value="RVT_1"/>
    <property type="match status" value="1"/>
</dbReference>
<name>A0A183TRS7_SCHSO</name>
<dbReference type="CDD" id="cd00304">
    <property type="entry name" value="RT_like"/>
    <property type="match status" value="1"/>
</dbReference>
<dbReference type="InterPro" id="IPR000477">
    <property type="entry name" value="RT_dom"/>
</dbReference>
<evidence type="ECO:0000313" key="4">
    <source>
        <dbReference type="WBParaSite" id="SSLN_0001989901-mRNA-1"/>
    </source>
</evidence>
<evidence type="ECO:0000259" key="1">
    <source>
        <dbReference type="PROSITE" id="PS50878"/>
    </source>
</evidence>
<dbReference type="AlphaFoldDB" id="A0A183TRS7"/>
<sequence length="129" mass="15308">MRHLVDLLKHCLSTFFTFSGTVYEQVKGTPMGLPLSGLIAEAVLQRLEALALNHYRQRLWVRYVDDTFVIISREKIWDFRKNLNSILPDIQFTMEEEKDCQLPFLDVLVYRKRHGELKMTEKYFTVHLC</sequence>
<dbReference type="OrthoDB" id="6259957at2759"/>
<evidence type="ECO:0000313" key="2">
    <source>
        <dbReference type="EMBL" id="VDM05561.1"/>
    </source>
</evidence>
<dbReference type="PANTHER" id="PTHR21301:SF10">
    <property type="entry name" value="REVERSE TRANSCRIPTASE DOMAIN-CONTAINING PROTEIN"/>
    <property type="match status" value="1"/>
</dbReference>
<dbReference type="WBParaSite" id="SSLN_0001989901-mRNA-1">
    <property type="protein sequence ID" value="SSLN_0001989901-mRNA-1"/>
    <property type="gene ID" value="SSLN_0001989901"/>
</dbReference>
<protein>
    <submittedName>
        <fullName evidence="4">Reverse transcriptase domain-containing protein</fullName>
    </submittedName>
</protein>
<evidence type="ECO:0000313" key="3">
    <source>
        <dbReference type="Proteomes" id="UP000275846"/>
    </source>
</evidence>
<proteinExistence type="predicted"/>
<dbReference type="PANTHER" id="PTHR21301">
    <property type="entry name" value="REVERSE TRANSCRIPTASE"/>
    <property type="match status" value="1"/>
</dbReference>
<dbReference type="SUPFAM" id="SSF56672">
    <property type="entry name" value="DNA/RNA polymerases"/>
    <property type="match status" value="1"/>
</dbReference>
<reference evidence="2 3" key="2">
    <citation type="submission" date="2018-11" db="EMBL/GenBank/DDBJ databases">
        <authorList>
            <consortium name="Pathogen Informatics"/>
        </authorList>
    </citation>
    <scope>NUCLEOTIDE SEQUENCE [LARGE SCALE GENOMIC DNA]</scope>
    <source>
        <strain evidence="2 3">NST_G2</strain>
    </source>
</reference>
<accession>A0A183TRS7</accession>
<dbReference type="PROSITE" id="PS50878">
    <property type="entry name" value="RT_POL"/>
    <property type="match status" value="1"/>
</dbReference>
<dbReference type="Proteomes" id="UP000275846">
    <property type="component" value="Unassembled WGS sequence"/>
</dbReference>
<keyword evidence="3" id="KW-1185">Reference proteome</keyword>
<dbReference type="EMBL" id="UYSU01046498">
    <property type="protein sequence ID" value="VDM05561.1"/>
    <property type="molecule type" value="Genomic_DNA"/>
</dbReference>
<feature type="domain" description="Reverse transcriptase" evidence="1">
    <location>
        <begin position="1"/>
        <end position="128"/>
    </location>
</feature>
<dbReference type="InterPro" id="IPR043502">
    <property type="entry name" value="DNA/RNA_pol_sf"/>
</dbReference>
<organism evidence="4">
    <name type="scientific">Schistocephalus solidus</name>
    <name type="common">Tapeworm</name>
    <dbReference type="NCBI Taxonomy" id="70667"/>
    <lineage>
        <taxon>Eukaryota</taxon>
        <taxon>Metazoa</taxon>
        <taxon>Spiralia</taxon>
        <taxon>Lophotrochozoa</taxon>
        <taxon>Platyhelminthes</taxon>
        <taxon>Cestoda</taxon>
        <taxon>Eucestoda</taxon>
        <taxon>Diphyllobothriidea</taxon>
        <taxon>Diphyllobothriidae</taxon>
        <taxon>Schistocephalus</taxon>
    </lineage>
</organism>
<gene>
    <name evidence="2" type="ORF">SSLN_LOCUS19175</name>
</gene>
<reference evidence="4" key="1">
    <citation type="submission" date="2016-06" db="UniProtKB">
        <authorList>
            <consortium name="WormBaseParasite"/>
        </authorList>
    </citation>
    <scope>IDENTIFICATION</scope>
</reference>